<evidence type="ECO:0000313" key="3">
    <source>
        <dbReference type="Proteomes" id="UP001066276"/>
    </source>
</evidence>
<gene>
    <name evidence="2" type="ORF">NDU88_008318</name>
</gene>
<sequence length="444" mass="48711">MTYDAEGVIKRKREDGRQERSEEKEEPRTRKSRGEETTTIQEPEEERENTGAGEQSTKREPTFTQELKGEEDTASNVIETEGETRKAGRLEDRRNQWATPNPTEEKSGDHLLAGRAPGGTWPSQCVVHLGVPLPCPRFVVLLGPLFPQLHLPRWDPCQGRGPKPGPPTARTRSSSRRMRHWVSALFPGLPVRCTPPDRGPPVSLASPHSGGGIGTEAHEFLCASAGPLMGCRSGPGLPAGAPPRLPPPLTSSFIPGSAQAPITLSAPRSPLVVSRQSGLSSFRLCSEFVITSLQGRHFILPLCFSSGAVEPPGDSWIFYGFRFFSAQGVPLFATGLSWPSSGSGSQDYCAKIGGRWELCFTRAAPSASIHTPINKQTIAASDIRRYVVTLTIEPYSLLKPVNLHFVQYNQVQRTVDNETYQQPQFSLAILVSEYHCHPLLDLKY</sequence>
<reference evidence="2" key="1">
    <citation type="journal article" date="2022" name="bioRxiv">
        <title>Sequencing and chromosome-scale assembly of the giantPleurodeles waltlgenome.</title>
        <authorList>
            <person name="Brown T."/>
            <person name="Elewa A."/>
            <person name="Iarovenko S."/>
            <person name="Subramanian E."/>
            <person name="Araus A.J."/>
            <person name="Petzold A."/>
            <person name="Susuki M."/>
            <person name="Suzuki K.-i.T."/>
            <person name="Hayashi T."/>
            <person name="Toyoda A."/>
            <person name="Oliveira C."/>
            <person name="Osipova E."/>
            <person name="Leigh N.D."/>
            <person name="Simon A."/>
            <person name="Yun M.H."/>
        </authorList>
    </citation>
    <scope>NUCLEOTIDE SEQUENCE</scope>
    <source>
        <strain evidence="2">20211129_DDA</strain>
        <tissue evidence="2">Liver</tissue>
    </source>
</reference>
<feature type="region of interest" description="Disordered" evidence="1">
    <location>
        <begin position="1"/>
        <end position="115"/>
    </location>
</feature>
<name>A0AAV7QPJ6_PLEWA</name>
<feature type="compositionally biased region" description="Basic and acidic residues" evidence="1">
    <location>
        <begin position="56"/>
        <end position="71"/>
    </location>
</feature>
<accession>A0AAV7QPJ6</accession>
<comment type="caution">
    <text evidence="2">The sequence shown here is derived from an EMBL/GenBank/DDBJ whole genome shotgun (WGS) entry which is preliminary data.</text>
</comment>
<evidence type="ECO:0000313" key="2">
    <source>
        <dbReference type="EMBL" id="KAJ1141990.1"/>
    </source>
</evidence>
<evidence type="ECO:0000256" key="1">
    <source>
        <dbReference type="SAM" id="MobiDB-lite"/>
    </source>
</evidence>
<feature type="region of interest" description="Disordered" evidence="1">
    <location>
        <begin position="155"/>
        <end position="177"/>
    </location>
</feature>
<dbReference type="AlphaFoldDB" id="A0AAV7QPJ6"/>
<keyword evidence="3" id="KW-1185">Reference proteome</keyword>
<organism evidence="2 3">
    <name type="scientific">Pleurodeles waltl</name>
    <name type="common">Iberian ribbed newt</name>
    <dbReference type="NCBI Taxonomy" id="8319"/>
    <lineage>
        <taxon>Eukaryota</taxon>
        <taxon>Metazoa</taxon>
        <taxon>Chordata</taxon>
        <taxon>Craniata</taxon>
        <taxon>Vertebrata</taxon>
        <taxon>Euteleostomi</taxon>
        <taxon>Amphibia</taxon>
        <taxon>Batrachia</taxon>
        <taxon>Caudata</taxon>
        <taxon>Salamandroidea</taxon>
        <taxon>Salamandridae</taxon>
        <taxon>Pleurodelinae</taxon>
        <taxon>Pleurodeles</taxon>
    </lineage>
</organism>
<dbReference type="EMBL" id="JANPWB010000010">
    <property type="protein sequence ID" value="KAJ1141990.1"/>
    <property type="molecule type" value="Genomic_DNA"/>
</dbReference>
<dbReference type="Proteomes" id="UP001066276">
    <property type="component" value="Chromosome 6"/>
</dbReference>
<feature type="compositionally biased region" description="Basic and acidic residues" evidence="1">
    <location>
        <begin position="7"/>
        <end position="36"/>
    </location>
</feature>
<feature type="compositionally biased region" description="Basic and acidic residues" evidence="1">
    <location>
        <begin position="82"/>
        <end position="95"/>
    </location>
</feature>
<protein>
    <submittedName>
        <fullName evidence="2">Uncharacterized protein</fullName>
    </submittedName>
</protein>
<proteinExistence type="predicted"/>